<dbReference type="AlphaFoldDB" id="A0A2P5I7E2"/>
<evidence type="ECO:0000313" key="2">
    <source>
        <dbReference type="EMBL" id="POS78414.1"/>
    </source>
</evidence>
<dbReference type="InParanoid" id="A0A2P5I7E2"/>
<dbReference type="GO" id="GO:0016301">
    <property type="term" value="F:kinase activity"/>
    <property type="evidence" value="ECO:0007669"/>
    <property type="project" value="UniProtKB-KW"/>
</dbReference>
<reference evidence="2" key="1">
    <citation type="submission" date="2017-09" db="EMBL/GenBank/DDBJ databases">
        <title>Polyketide synthases of a Diaporthe helianthi virulent isolate.</title>
        <authorList>
            <person name="Baroncelli R."/>
        </authorList>
    </citation>
    <scope>NUCLEOTIDE SEQUENCE [LARGE SCALE GENOMIC DNA]</scope>
    <source>
        <strain evidence="2">7/96</strain>
    </source>
</reference>
<feature type="compositionally biased region" description="Acidic residues" evidence="1">
    <location>
        <begin position="52"/>
        <end position="71"/>
    </location>
</feature>
<feature type="region of interest" description="Disordered" evidence="1">
    <location>
        <begin position="48"/>
        <end position="79"/>
    </location>
</feature>
<keyword evidence="2" id="KW-0808">Transferase</keyword>
<keyword evidence="2" id="KW-0418">Kinase</keyword>
<gene>
    <name evidence="2" type="ORF">DHEL01_v203177</name>
</gene>
<dbReference type="OrthoDB" id="5235188at2759"/>
<protein>
    <submittedName>
        <fullName evidence="2">CMGC/SRPK protein kinase</fullName>
    </submittedName>
</protein>
<comment type="caution">
    <text evidence="2">The sequence shown here is derived from an EMBL/GenBank/DDBJ whole genome shotgun (WGS) entry which is preliminary data.</text>
</comment>
<name>A0A2P5I7E2_DIAHE</name>
<dbReference type="Proteomes" id="UP000094444">
    <property type="component" value="Unassembled WGS sequence"/>
</dbReference>
<sequence>MFGGGGTLEDGHLIQMNEVIGPLPEEFFRAWRRGPCYFDTSSKRIYGAEDERSLDDDLPSDSEMYDSEDGVSDSNSESTFSDEYALASMRLSKPLEEKFWQMKPKDMDESE</sequence>
<proteinExistence type="predicted"/>
<keyword evidence="3" id="KW-1185">Reference proteome</keyword>
<evidence type="ECO:0000256" key="1">
    <source>
        <dbReference type="SAM" id="MobiDB-lite"/>
    </source>
</evidence>
<dbReference type="EMBL" id="MAVT02000187">
    <property type="protein sequence ID" value="POS78414.1"/>
    <property type="molecule type" value="Genomic_DNA"/>
</dbReference>
<evidence type="ECO:0000313" key="3">
    <source>
        <dbReference type="Proteomes" id="UP000094444"/>
    </source>
</evidence>
<accession>A0A2P5I7E2</accession>
<organism evidence="2 3">
    <name type="scientific">Diaporthe helianthi</name>
    <dbReference type="NCBI Taxonomy" id="158607"/>
    <lineage>
        <taxon>Eukaryota</taxon>
        <taxon>Fungi</taxon>
        <taxon>Dikarya</taxon>
        <taxon>Ascomycota</taxon>
        <taxon>Pezizomycotina</taxon>
        <taxon>Sordariomycetes</taxon>
        <taxon>Sordariomycetidae</taxon>
        <taxon>Diaporthales</taxon>
        <taxon>Diaporthaceae</taxon>
        <taxon>Diaporthe</taxon>
    </lineage>
</organism>